<evidence type="ECO:0000313" key="2">
    <source>
        <dbReference type="EMBL" id="KRL84727.1"/>
    </source>
</evidence>
<keyword evidence="3" id="KW-1185">Reference proteome</keyword>
<dbReference type="GO" id="GO:0030153">
    <property type="term" value="P:bacteriocin immunity"/>
    <property type="evidence" value="ECO:0007669"/>
    <property type="project" value="UniProtKB-KW"/>
</dbReference>
<evidence type="ECO:0000313" key="3">
    <source>
        <dbReference type="Proteomes" id="UP000051922"/>
    </source>
</evidence>
<gene>
    <name evidence="2" type="ORF">FC50_GL002044</name>
</gene>
<dbReference type="AlphaFoldDB" id="A0A0R1TTX1"/>
<proteinExistence type="predicted"/>
<dbReference type="Proteomes" id="UP000051922">
    <property type="component" value="Unassembled WGS sequence"/>
</dbReference>
<dbReference type="Pfam" id="PF08951">
    <property type="entry name" value="EntA_Immun"/>
    <property type="match status" value="1"/>
</dbReference>
<keyword evidence="1" id="KW-0079">Bacteriocin immunity</keyword>
<evidence type="ECO:0008006" key="4">
    <source>
        <dbReference type="Google" id="ProtNLM"/>
    </source>
</evidence>
<accession>A0A0R1TTX1</accession>
<organism evidence="2 3">
    <name type="scientific">Lacticaseibacillus pantheris DSM 15945 = JCM 12539 = NBRC 106106</name>
    <dbReference type="NCBI Taxonomy" id="1423783"/>
    <lineage>
        <taxon>Bacteria</taxon>
        <taxon>Bacillati</taxon>
        <taxon>Bacillota</taxon>
        <taxon>Bacilli</taxon>
        <taxon>Lactobacillales</taxon>
        <taxon>Lactobacillaceae</taxon>
        <taxon>Lacticaseibacillus</taxon>
    </lineage>
</organism>
<dbReference type="STRING" id="1423783.FC50_GL002044"/>
<dbReference type="SUPFAM" id="SSF109797">
    <property type="entry name" value="Bacteriocin immunity protein-like"/>
    <property type="match status" value="1"/>
</dbReference>
<reference evidence="2 3" key="1">
    <citation type="journal article" date="2015" name="Genome Announc.">
        <title>Expanding the biotechnology potential of lactobacilli through comparative genomics of 213 strains and associated genera.</title>
        <authorList>
            <person name="Sun Z."/>
            <person name="Harris H.M."/>
            <person name="McCann A."/>
            <person name="Guo C."/>
            <person name="Argimon S."/>
            <person name="Zhang W."/>
            <person name="Yang X."/>
            <person name="Jeffery I.B."/>
            <person name="Cooney J.C."/>
            <person name="Kagawa T.F."/>
            <person name="Liu W."/>
            <person name="Song Y."/>
            <person name="Salvetti E."/>
            <person name="Wrobel A."/>
            <person name="Rasinkangas P."/>
            <person name="Parkhill J."/>
            <person name="Rea M.C."/>
            <person name="O'Sullivan O."/>
            <person name="Ritari J."/>
            <person name="Douillard F.P."/>
            <person name="Paul Ross R."/>
            <person name="Yang R."/>
            <person name="Briner A.E."/>
            <person name="Felis G.E."/>
            <person name="de Vos W.M."/>
            <person name="Barrangou R."/>
            <person name="Klaenhammer T.R."/>
            <person name="Caufield P.W."/>
            <person name="Cui Y."/>
            <person name="Zhang H."/>
            <person name="O'Toole P.W."/>
        </authorList>
    </citation>
    <scope>NUCLEOTIDE SEQUENCE [LARGE SCALE GENOMIC DNA]</scope>
    <source>
        <strain evidence="2 3">DSM 15945</strain>
    </source>
</reference>
<name>A0A0R1TTX1_9LACO</name>
<dbReference type="InterPro" id="IPR015046">
    <property type="entry name" value="LciA_Immunity-like"/>
</dbReference>
<sequence length="110" mass="12534">MEVNFMDQKNVQREKVAHLIDDLYNQLATDGDSKTIEIRESLLKAYRHLDRKSPEVTANHLANYLRFTGYTEKIAYTQAQDEVISQLSQLGQSAGLNGSYKTAYGDKSQF</sequence>
<dbReference type="PATRIC" id="fig|1423783.4.peg.2094"/>
<dbReference type="OrthoDB" id="1907362at2"/>
<dbReference type="Gene3D" id="1.20.1440.50">
    <property type="entry name" value="Ta0600-like"/>
    <property type="match status" value="1"/>
</dbReference>
<dbReference type="InterPro" id="IPR023130">
    <property type="entry name" value="Ta0600-like_sf"/>
</dbReference>
<protein>
    <recommendedName>
        <fullName evidence="4">Bacteriocin immunity protein</fullName>
    </recommendedName>
</protein>
<dbReference type="EMBL" id="AZFJ01000059">
    <property type="protein sequence ID" value="KRL84727.1"/>
    <property type="molecule type" value="Genomic_DNA"/>
</dbReference>
<comment type="caution">
    <text evidence="2">The sequence shown here is derived from an EMBL/GenBank/DDBJ whole genome shotgun (WGS) entry which is preliminary data.</text>
</comment>
<evidence type="ECO:0000256" key="1">
    <source>
        <dbReference type="ARBA" id="ARBA00023025"/>
    </source>
</evidence>